<accession>A0A7S4JYX3</accession>
<reference evidence="2" key="1">
    <citation type="submission" date="2021-01" db="EMBL/GenBank/DDBJ databases">
        <authorList>
            <person name="Corre E."/>
            <person name="Pelletier E."/>
            <person name="Niang G."/>
            <person name="Scheremetjew M."/>
            <person name="Finn R."/>
            <person name="Kale V."/>
            <person name="Holt S."/>
            <person name="Cochrane G."/>
            <person name="Meng A."/>
            <person name="Brown T."/>
            <person name="Cohen L."/>
        </authorList>
    </citation>
    <scope>NUCLEOTIDE SEQUENCE</scope>
    <source>
        <strain evidence="2">SoJaBio B1-5/56/2</strain>
    </source>
</reference>
<name>A0A7S4JYX3_9EUKA</name>
<dbReference type="EMBL" id="HBKR01004670">
    <property type="protein sequence ID" value="CAE2278729.1"/>
    <property type="molecule type" value="Transcribed_RNA"/>
</dbReference>
<feature type="region of interest" description="Disordered" evidence="1">
    <location>
        <begin position="305"/>
        <end position="347"/>
    </location>
</feature>
<sequence>MELQYLVAIMGGHPRSLSFLFNEVSSKEKRNASVIDTLEAVWESFSAFMMSTDFNWETVLKHALQGDEIRAQDVLDGCKVMTLLQRSVLLNDVDPKIAFRPHLPLLPLRHWCKNKGQGNRWLKVCLRHLIDAGLTLDYRTFEHFIHDFERLRGWALSDQPVSLSNFLKGAVCVLGNSNQTITVPIPNENNEMRKQLPTKLGDLIEDISPGHYLPAQNQPAFDSFVVTEGVVVFFECRFSELGASTTLSPHDDVYEKVALLRQQIQACHVQFGNETLSEENCVFVLVTRRDVPKGDFDEFVKAVKKGPSKPEQRARKTAAKEETEEETQKREEKQRKKEENKKKRKANWDSYSEFKGTVFLMDKSGLETHLGPTFAQLGGFVLSNPSKTEVMVTSGTGESS</sequence>
<proteinExistence type="predicted"/>
<evidence type="ECO:0000256" key="1">
    <source>
        <dbReference type="SAM" id="MobiDB-lite"/>
    </source>
</evidence>
<organism evidence="2">
    <name type="scientific">Paramoeba aestuarina</name>
    <dbReference type="NCBI Taxonomy" id="180227"/>
    <lineage>
        <taxon>Eukaryota</taxon>
        <taxon>Amoebozoa</taxon>
        <taxon>Discosea</taxon>
        <taxon>Flabellinia</taxon>
        <taxon>Dactylopodida</taxon>
        <taxon>Paramoebidae</taxon>
        <taxon>Paramoeba</taxon>
    </lineage>
</organism>
<dbReference type="AlphaFoldDB" id="A0A7S4JYX3"/>
<protein>
    <submittedName>
        <fullName evidence="2">Uncharacterized protein</fullName>
    </submittedName>
</protein>
<gene>
    <name evidence="2" type="ORF">NAES01612_LOCUS3134</name>
</gene>
<evidence type="ECO:0000313" key="2">
    <source>
        <dbReference type="EMBL" id="CAE2278729.1"/>
    </source>
</evidence>
<feature type="compositionally biased region" description="Basic and acidic residues" evidence="1">
    <location>
        <begin position="308"/>
        <end position="341"/>
    </location>
</feature>